<gene>
    <name evidence="7" type="ORF">HCN51_05635</name>
</gene>
<feature type="region of interest" description="Disordered" evidence="5">
    <location>
        <begin position="60"/>
        <end position="84"/>
    </location>
</feature>
<evidence type="ECO:0000259" key="6">
    <source>
        <dbReference type="Pfam" id="PF08281"/>
    </source>
</evidence>
<evidence type="ECO:0000313" key="8">
    <source>
        <dbReference type="Proteomes" id="UP000696294"/>
    </source>
</evidence>
<evidence type="ECO:0000256" key="5">
    <source>
        <dbReference type="SAM" id="MobiDB-lite"/>
    </source>
</evidence>
<comment type="similarity">
    <text evidence="1">Belongs to the sigma-70 factor family. ECF subfamily.</text>
</comment>
<keyword evidence="2" id="KW-0805">Transcription regulation</keyword>
<reference evidence="7 8" key="1">
    <citation type="submission" date="2020-03" db="EMBL/GenBank/DDBJ databases">
        <title>WGS of actinomycetes isolated from Thailand.</title>
        <authorList>
            <person name="Thawai C."/>
        </authorList>
    </citation>
    <scope>NUCLEOTIDE SEQUENCE [LARGE SCALE GENOMIC DNA]</scope>
    <source>
        <strain evidence="7 8">FMUSA5-5</strain>
    </source>
</reference>
<dbReference type="InterPro" id="IPR013324">
    <property type="entry name" value="RNA_pol_sigma_r3/r4-like"/>
</dbReference>
<keyword evidence="3" id="KW-0731">Sigma factor</keyword>
<evidence type="ECO:0000256" key="3">
    <source>
        <dbReference type="ARBA" id="ARBA00023082"/>
    </source>
</evidence>
<evidence type="ECO:0000256" key="2">
    <source>
        <dbReference type="ARBA" id="ARBA00023015"/>
    </source>
</evidence>
<accession>A0ABX1AXN2</accession>
<sequence length="84" mass="9655">MALESDVRAALRALPPDQRLAMAYRMDEFSYAVIAEQLGMTEQQARDLVKKARTSLKRTLPYHLNERKETSDRLGPRRFSSADD</sequence>
<dbReference type="InterPro" id="IPR036388">
    <property type="entry name" value="WH-like_DNA-bd_sf"/>
</dbReference>
<proteinExistence type="inferred from homology"/>
<dbReference type="Gene3D" id="1.10.10.10">
    <property type="entry name" value="Winged helix-like DNA-binding domain superfamily/Winged helix DNA-binding domain"/>
    <property type="match status" value="1"/>
</dbReference>
<dbReference type="SUPFAM" id="SSF88659">
    <property type="entry name" value="Sigma3 and sigma4 domains of RNA polymerase sigma factors"/>
    <property type="match status" value="1"/>
</dbReference>
<organism evidence="7 8">
    <name type="scientific">Nonomuraea composti</name>
    <dbReference type="NCBI Taxonomy" id="2720023"/>
    <lineage>
        <taxon>Bacteria</taxon>
        <taxon>Bacillati</taxon>
        <taxon>Actinomycetota</taxon>
        <taxon>Actinomycetes</taxon>
        <taxon>Streptosporangiales</taxon>
        <taxon>Streptosporangiaceae</taxon>
        <taxon>Nonomuraea</taxon>
    </lineage>
</organism>
<feature type="domain" description="RNA polymerase sigma factor 70 region 4 type 2" evidence="6">
    <location>
        <begin position="7"/>
        <end position="56"/>
    </location>
</feature>
<dbReference type="Proteomes" id="UP000696294">
    <property type="component" value="Unassembled WGS sequence"/>
</dbReference>
<name>A0ABX1AXN2_9ACTN</name>
<comment type="caution">
    <text evidence="7">The sequence shown here is derived from an EMBL/GenBank/DDBJ whole genome shotgun (WGS) entry which is preliminary data.</text>
</comment>
<evidence type="ECO:0000256" key="4">
    <source>
        <dbReference type="ARBA" id="ARBA00023163"/>
    </source>
</evidence>
<dbReference type="RefSeq" id="WP_168007518.1">
    <property type="nucleotide sequence ID" value="NZ_JAATEP010000003.1"/>
</dbReference>
<dbReference type="Pfam" id="PF08281">
    <property type="entry name" value="Sigma70_r4_2"/>
    <property type="match status" value="1"/>
</dbReference>
<feature type="compositionally biased region" description="Basic and acidic residues" evidence="5">
    <location>
        <begin position="64"/>
        <end position="75"/>
    </location>
</feature>
<protein>
    <submittedName>
        <fullName evidence="7">Sigma-70 family RNA polymerase sigma factor</fullName>
    </submittedName>
</protein>
<evidence type="ECO:0000313" key="7">
    <source>
        <dbReference type="EMBL" id="NJP88942.1"/>
    </source>
</evidence>
<keyword evidence="4" id="KW-0804">Transcription</keyword>
<dbReference type="InterPro" id="IPR013249">
    <property type="entry name" value="RNA_pol_sigma70_r4_t2"/>
</dbReference>
<keyword evidence="8" id="KW-1185">Reference proteome</keyword>
<dbReference type="EMBL" id="JAATEP010000003">
    <property type="protein sequence ID" value="NJP88942.1"/>
    <property type="molecule type" value="Genomic_DNA"/>
</dbReference>
<evidence type="ECO:0000256" key="1">
    <source>
        <dbReference type="ARBA" id="ARBA00010641"/>
    </source>
</evidence>